<evidence type="ECO:0000313" key="7">
    <source>
        <dbReference type="EMBL" id="MCF4122797.1"/>
    </source>
</evidence>
<sequence>MPTAVAASRAVFVTFAASGFGFASWASRLPAVRDGLSFSEGEMGLLLLTGAIGSVIAIPLSGLVVERLGTSRTVILFALIFTIGVGVAAFGVQSGDHLAVRAGLAVFGVGAGVWDAGMNLEGAAVEQRLGKAVMPVYHAGFSFGTVVGAGVGALAARLGAPVEWHVPVAGVVALAAVAISVRFFLPEPRSVGALHAPEVHALAEAAAHPGRVADAQLDPAATPLVAVGGDPVQPGERPASDNHGGTRGLLAAWREPRTLAVGLVVLGAALTEGVANDWVSLAVVDGFHVPDSVGALGLAVFLTAMTTARLLGTRAIDRFGRVAALRASAAVAIVGVAVFALVPSLWVALVGVALWGAGAALGFPVGMSAASDDPARAAMRVAVASTIGYSAFFVGPPLIGFLADVTGYRLAVLVLALPVVLGLVVSGAARPRATARAGAHG</sequence>
<accession>A0AA41QGN2</accession>
<reference evidence="7" key="1">
    <citation type="submission" date="2022-01" db="EMBL/GenBank/DDBJ databases">
        <title>Antribacter sp. nov., isolated from Guizhou of China.</title>
        <authorList>
            <person name="Chengliang C."/>
            <person name="Ya Z."/>
        </authorList>
    </citation>
    <scope>NUCLEOTIDE SEQUENCE</scope>
    <source>
        <strain evidence="7">KLBMP 9083</strain>
    </source>
</reference>
<dbReference type="PROSITE" id="PS50850">
    <property type="entry name" value="MFS"/>
    <property type="match status" value="1"/>
</dbReference>
<comment type="subcellular location">
    <subcellularLocation>
        <location evidence="1">Cell membrane</location>
        <topology evidence="1">Multi-pass membrane protein</topology>
    </subcellularLocation>
</comment>
<organism evidence="7 8">
    <name type="scientific">Antribacter soli</name>
    <dbReference type="NCBI Taxonomy" id="2910976"/>
    <lineage>
        <taxon>Bacteria</taxon>
        <taxon>Bacillati</taxon>
        <taxon>Actinomycetota</taxon>
        <taxon>Actinomycetes</taxon>
        <taxon>Micrococcales</taxon>
        <taxon>Promicromonosporaceae</taxon>
        <taxon>Antribacter</taxon>
    </lineage>
</organism>
<comment type="caution">
    <text evidence="7">The sequence shown here is derived from an EMBL/GenBank/DDBJ whole genome shotgun (WGS) entry which is preliminary data.</text>
</comment>
<name>A0AA41QGN2_9MICO</name>
<proteinExistence type="predicted"/>
<dbReference type="Gene3D" id="1.20.1250.20">
    <property type="entry name" value="MFS general substrate transporter like domains"/>
    <property type="match status" value="2"/>
</dbReference>
<feature type="transmembrane region" description="Helical" evidence="5">
    <location>
        <begin position="74"/>
        <end position="92"/>
    </location>
</feature>
<dbReference type="PANTHER" id="PTHR23514">
    <property type="entry name" value="BYPASS OF STOP CODON PROTEIN 6"/>
    <property type="match status" value="1"/>
</dbReference>
<dbReference type="CDD" id="cd17393">
    <property type="entry name" value="MFS_MosC_like"/>
    <property type="match status" value="1"/>
</dbReference>
<dbReference type="RefSeq" id="WP_236090591.1">
    <property type="nucleotide sequence ID" value="NZ_JAKGSG010000047.1"/>
</dbReference>
<evidence type="ECO:0000256" key="4">
    <source>
        <dbReference type="ARBA" id="ARBA00023136"/>
    </source>
</evidence>
<dbReference type="GO" id="GO:0022857">
    <property type="term" value="F:transmembrane transporter activity"/>
    <property type="evidence" value="ECO:0007669"/>
    <property type="project" value="InterPro"/>
</dbReference>
<evidence type="ECO:0000256" key="5">
    <source>
        <dbReference type="SAM" id="Phobius"/>
    </source>
</evidence>
<keyword evidence="3 5" id="KW-1133">Transmembrane helix</keyword>
<feature type="transmembrane region" description="Helical" evidence="5">
    <location>
        <begin position="98"/>
        <end position="116"/>
    </location>
</feature>
<feature type="transmembrane region" description="Helical" evidence="5">
    <location>
        <begin position="348"/>
        <end position="369"/>
    </location>
</feature>
<dbReference type="PANTHER" id="PTHR23514:SF13">
    <property type="entry name" value="INNER MEMBRANE PROTEIN YBJJ"/>
    <property type="match status" value="1"/>
</dbReference>
<evidence type="ECO:0000313" key="8">
    <source>
        <dbReference type="Proteomes" id="UP001165405"/>
    </source>
</evidence>
<dbReference type="EMBL" id="JAKGSG010000047">
    <property type="protein sequence ID" value="MCF4122797.1"/>
    <property type="molecule type" value="Genomic_DNA"/>
</dbReference>
<dbReference type="SUPFAM" id="SSF103473">
    <property type="entry name" value="MFS general substrate transporter"/>
    <property type="match status" value="1"/>
</dbReference>
<feature type="transmembrane region" description="Helical" evidence="5">
    <location>
        <begin position="381"/>
        <end position="402"/>
    </location>
</feature>
<keyword evidence="2 5" id="KW-0812">Transmembrane</keyword>
<dbReference type="InterPro" id="IPR020846">
    <property type="entry name" value="MFS_dom"/>
</dbReference>
<feature type="domain" description="Major facilitator superfamily (MFS) profile" evidence="6">
    <location>
        <begin position="3"/>
        <end position="434"/>
    </location>
</feature>
<dbReference type="AlphaFoldDB" id="A0AA41QGN2"/>
<feature type="transmembrane region" description="Helical" evidence="5">
    <location>
        <begin position="259"/>
        <end position="281"/>
    </location>
</feature>
<dbReference type="GO" id="GO:0005886">
    <property type="term" value="C:plasma membrane"/>
    <property type="evidence" value="ECO:0007669"/>
    <property type="project" value="UniProtKB-SubCell"/>
</dbReference>
<dbReference type="InterPro" id="IPR036259">
    <property type="entry name" value="MFS_trans_sf"/>
</dbReference>
<feature type="transmembrane region" description="Helical" evidence="5">
    <location>
        <begin position="408"/>
        <end position="429"/>
    </location>
</feature>
<dbReference type="InterPro" id="IPR051788">
    <property type="entry name" value="MFS_Transporter"/>
</dbReference>
<feature type="transmembrane region" description="Helical" evidence="5">
    <location>
        <begin position="164"/>
        <end position="185"/>
    </location>
</feature>
<feature type="transmembrane region" description="Helical" evidence="5">
    <location>
        <begin position="293"/>
        <end position="311"/>
    </location>
</feature>
<evidence type="ECO:0000256" key="3">
    <source>
        <dbReference type="ARBA" id="ARBA00022989"/>
    </source>
</evidence>
<dbReference type="Proteomes" id="UP001165405">
    <property type="component" value="Unassembled WGS sequence"/>
</dbReference>
<keyword evidence="8" id="KW-1185">Reference proteome</keyword>
<feature type="transmembrane region" description="Helical" evidence="5">
    <location>
        <begin position="323"/>
        <end position="342"/>
    </location>
</feature>
<gene>
    <name evidence="7" type="ORF">L1785_17600</name>
</gene>
<feature type="transmembrane region" description="Helical" evidence="5">
    <location>
        <begin position="136"/>
        <end position="158"/>
    </location>
</feature>
<evidence type="ECO:0000259" key="6">
    <source>
        <dbReference type="PROSITE" id="PS50850"/>
    </source>
</evidence>
<evidence type="ECO:0000256" key="2">
    <source>
        <dbReference type="ARBA" id="ARBA00022692"/>
    </source>
</evidence>
<evidence type="ECO:0000256" key="1">
    <source>
        <dbReference type="ARBA" id="ARBA00004651"/>
    </source>
</evidence>
<dbReference type="Pfam" id="PF07690">
    <property type="entry name" value="MFS_1"/>
    <property type="match status" value="2"/>
</dbReference>
<dbReference type="InterPro" id="IPR011701">
    <property type="entry name" value="MFS"/>
</dbReference>
<keyword evidence="4 5" id="KW-0472">Membrane</keyword>
<protein>
    <submittedName>
        <fullName evidence="7">MFS transporter</fullName>
    </submittedName>
</protein>
<feature type="transmembrane region" description="Helical" evidence="5">
    <location>
        <begin position="43"/>
        <end position="65"/>
    </location>
</feature>